<dbReference type="InterPro" id="IPR017867">
    <property type="entry name" value="Tyr_phospatase_low_mol_wt"/>
</dbReference>
<reference evidence="7" key="1">
    <citation type="journal article" date="2019" name="Int. J. Syst. Evol. Microbiol.">
        <title>The Global Catalogue of Microorganisms (GCM) 10K type strain sequencing project: providing services to taxonomists for standard genome sequencing and annotation.</title>
        <authorList>
            <consortium name="The Broad Institute Genomics Platform"/>
            <consortium name="The Broad Institute Genome Sequencing Center for Infectious Disease"/>
            <person name="Wu L."/>
            <person name="Ma J."/>
        </authorList>
    </citation>
    <scope>NUCLEOTIDE SEQUENCE [LARGE SCALE GENOMIC DNA]</scope>
    <source>
        <strain evidence="7">CGMCC 4.7645</strain>
    </source>
</reference>
<evidence type="ECO:0000313" key="6">
    <source>
        <dbReference type="EMBL" id="MFD2421948.1"/>
    </source>
</evidence>
<gene>
    <name evidence="6" type="ORF">ACFSXZ_37040</name>
</gene>
<evidence type="ECO:0000256" key="1">
    <source>
        <dbReference type="ARBA" id="ARBA00011063"/>
    </source>
</evidence>
<accession>A0ABW5G4K5</accession>
<evidence type="ECO:0000256" key="3">
    <source>
        <dbReference type="ARBA" id="ARBA00022801"/>
    </source>
</evidence>
<evidence type="ECO:0000256" key="2">
    <source>
        <dbReference type="ARBA" id="ARBA00013064"/>
    </source>
</evidence>
<keyword evidence="7" id="KW-1185">Reference proteome</keyword>
<feature type="domain" description="Phosphotyrosine protein phosphatase I" evidence="5">
    <location>
        <begin position="1"/>
        <end position="132"/>
    </location>
</feature>
<comment type="caution">
    <text evidence="6">The sequence shown here is derived from an EMBL/GenBank/DDBJ whole genome shotgun (WGS) entry which is preliminary data.</text>
</comment>
<dbReference type="GO" id="GO:0004725">
    <property type="term" value="F:protein tyrosine phosphatase activity"/>
    <property type="evidence" value="ECO:0007669"/>
    <property type="project" value="UniProtKB-EC"/>
</dbReference>
<protein>
    <recommendedName>
        <fullName evidence="2">protein-tyrosine-phosphatase</fullName>
        <ecNumber evidence="2">3.1.3.48</ecNumber>
    </recommendedName>
</protein>
<dbReference type="EC" id="3.1.3.48" evidence="2"/>
<dbReference type="PANTHER" id="PTHR11717">
    <property type="entry name" value="LOW MOLECULAR WEIGHT PROTEIN TYROSINE PHOSPHATASE"/>
    <property type="match status" value="1"/>
</dbReference>
<organism evidence="6 7">
    <name type="scientific">Amycolatopsis pigmentata</name>
    <dbReference type="NCBI Taxonomy" id="450801"/>
    <lineage>
        <taxon>Bacteria</taxon>
        <taxon>Bacillati</taxon>
        <taxon>Actinomycetota</taxon>
        <taxon>Actinomycetes</taxon>
        <taxon>Pseudonocardiales</taxon>
        <taxon>Pseudonocardiaceae</taxon>
        <taxon>Amycolatopsis</taxon>
    </lineage>
</organism>
<dbReference type="PRINTS" id="PR00719">
    <property type="entry name" value="LMWPTPASE"/>
</dbReference>
<keyword evidence="4" id="KW-0904">Protein phosphatase</keyword>
<dbReference type="InterPro" id="IPR050438">
    <property type="entry name" value="LMW_PTPase"/>
</dbReference>
<dbReference type="PANTHER" id="PTHR11717:SF7">
    <property type="entry name" value="LOW MOLECULAR WEIGHT PHOSPHOTYROSINE PROTEIN PHOSPHATASE"/>
    <property type="match status" value="1"/>
</dbReference>
<evidence type="ECO:0000256" key="4">
    <source>
        <dbReference type="ARBA" id="ARBA00022912"/>
    </source>
</evidence>
<comment type="similarity">
    <text evidence="1">Belongs to the low molecular weight phosphotyrosine protein phosphatase family.</text>
</comment>
<keyword evidence="3 6" id="KW-0378">Hydrolase</keyword>
<proteinExistence type="inferred from homology"/>
<name>A0ABW5G4K5_9PSEU</name>
<dbReference type="SUPFAM" id="SSF52788">
    <property type="entry name" value="Phosphotyrosine protein phosphatases I"/>
    <property type="match status" value="1"/>
</dbReference>
<dbReference type="InterPro" id="IPR036196">
    <property type="entry name" value="Ptyr_pPase_sf"/>
</dbReference>
<dbReference type="Gene3D" id="3.40.50.2300">
    <property type="match status" value="1"/>
</dbReference>
<dbReference type="InterPro" id="IPR023485">
    <property type="entry name" value="Ptyr_pPase"/>
</dbReference>
<sequence length="137" mass="14971">MAAIVFREHLRRAGLDDRVRVTSAGTGPWHAGEPADPRARATLAARGYHGEHIAAQIDADRLTADLLLAADAGHLRMLRREVEDPGRVRLLREFDPEAGPGAEVPDPYYGGDGGFDEVLDMLERAVPGLLGWVREQL</sequence>
<dbReference type="Proteomes" id="UP001597417">
    <property type="component" value="Unassembled WGS sequence"/>
</dbReference>
<evidence type="ECO:0000313" key="7">
    <source>
        <dbReference type="Proteomes" id="UP001597417"/>
    </source>
</evidence>
<dbReference type="Pfam" id="PF01451">
    <property type="entry name" value="LMWPc"/>
    <property type="match status" value="1"/>
</dbReference>
<dbReference type="EMBL" id="JBHUKR010000024">
    <property type="protein sequence ID" value="MFD2421948.1"/>
    <property type="molecule type" value="Genomic_DNA"/>
</dbReference>
<dbReference type="RefSeq" id="WP_378270800.1">
    <property type="nucleotide sequence ID" value="NZ_JBHUKR010000024.1"/>
</dbReference>
<dbReference type="SMART" id="SM00226">
    <property type="entry name" value="LMWPc"/>
    <property type="match status" value="1"/>
</dbReference>
<evidence type="ECO:0000259" key="5">
    <source>
        <dbReference type="SMART" id="SM00226"/>
    </source>
</evidence>
<dbReference type="CDD" id="cd16343">
    <property type="entry name" value="LMWPTP"/>
    <property type="match status" value="1"/>
</dbReference>